<organism evidence="1 2">
    <name type="scientific">Paenibacillus mendelii</name>
    <dbReference type="NCBI Taxonomy" id="206163"/>
    <lineage>
        <taxon>Bacteria</taxon>
        <taxon>Bacillati</taxon>
        <taxon>Bacillota</taxon>
        <taxon>Bacilli</taxon>
        <taxon>Bacillales</taxon>
        <taxon>Paenibacillaceae</taxon>
        <taxon>Paenibacillus</taxon>
    </lineage>
</organism>
<comment type="caution">
    <text evidence="1">The sequence shown here is derived from an EMBL/GenBank/DDBJ whole genome shotgun (WGS) entry which is preliminary data.</text>
</comment>
<dbReference type="RefSeq" id="WP_204821007.1">
    <property type="nucleotide sequence ID" value="NZ_JANHOF010000009.1"/>
</dbReference>
<dbReference type="EMBL" id="JBHLVF010000009">
    <property type="protein sequence ID" value="MFC0390671.1"/>
    <property type="molecule type" value="Genomic_DNA"/>
</dbReference>
<evidence type="ECO:0000313" key="2">
    <source>
        <dbReference type="Proteomes" id="UP001589818"/>
    </source>
</evidence>
<evidence type="ECO:0008006" key="3">
    <source>
        <dbReference type="Google" id="ProtNLM"/>
    </source>
</evidence>
<gene>
    <name evidence="1" type="ORF">ACFFJ8_04695</name>
</gene>
<proteinExistence type="predicted"/>
<protein>
    <recommendedName>
        <fullName evidence="3">AraC family transcriptional regulator</fullName>
    </recommendedName>
</protein>
<sequence>MNWNDHVLLWNQSNIKVLDIRHTLLKFGDELHAYSLPASCFLYATRGGARVMMDGMEYEAKRFHVLHGGKGMCLNIFLTEEAFEYYLIFYKAVLTLPYSRDVQPFMEQNNPFQVQYGFKPQDPICLYHKVQQMDRQWRQSRMLDKLHVKTYMICCDN</sequence>
<keyword evidence="2" id="KW-1185">Reference proteome</keyword>
<evidence type="ECO:0000313" key="1">
    <source>
        <dbReference type="EMBL" id="MFC0390671.1"/>
    </source>
</evidence>
<reference evidence="1 2" key="1">
    <citation type="submission" date="2024-09" db="EMBL/GenBank/DDBJ databases">
        <authorList>
            <person name="Sun Q."/>
            <person name="Mori K."/>
        </authorList>
    </citation>
    <scope>NUCLEOTIDE SEQUENCE [LARGE SCALE GENOMIC DNA]</scope>
    <source>
        <strain evidence="1 2">CCM 4839</strain>
    </source>
</reference>
<accession>A0ABV6J4H7</accession>
<name>A0ABV6J4H7_9BACL</name>
<dbReference type="Proteomes" id="UP001589818">
    <property type="component" value="Unassembled WGS sequence"/>
</dbReference>